<keyword evidence="7" id="KW-0915">Sodium</keyword>
<dbReference type="PANTHER" id="PTHR30341">
    <property type="entry name" value="SODIUM ION/PROTON ANTIPORTER NHAA-RELATED"/>
    <property type="match status" value="1"/>
</dbReference>
<dbReference type="GO" id="GO:0005886">
    <property type="term" value="C:plasma membrane"/>
    <property type="evidence" value="ECO:0007669"/>
    <property type="project" value="UniProtKB-SubCell"/>
</dbReference>
<dbReference type="Proteomes" id="UP000240535">
    <property type="component" value="Unassembled WGS sequence"/>
</dbReference>
<accession>A0A2P8R3C3</accession>
<comment type="similarity">
    <text evidence="7">Belongs to the NhaA Na(+)/H(+) (TC 2.A.33) antiporter family.</text>
</comment>
<evidence type="ECO:0000256" key="2">
    <source>
        <dbReference type="ARBA" id="ARBA00022475"/>
    </source>
</evidence>
<keyword evidence="9" id="KW-1185">Reference proteome</keyword>
<comment type="caution">
    <text evidence="8">The sequence shown here is derived from an EMBL/GenBank/DDBJ whole genome shotgun (WGS) entry which is preliminary data.</text>
</comment>
<feature type="transmembrane region" description="Helical" evidence="7">
    <location>
        <begin position="256"/>
        <end position="277"/>
    </location>
</feature>
<comment type="catalytic activity">
    <reaction evidence="7">
        <text>Na(+)(in) + 2 H(+)(out) = Na(+)(out) + 2 H(+)(in)</text>
        <dbReference type="Rhea" id="RHEA:29251"/>
        <dbReference type="ChEBI" id="CHEBI:15378"/>
        <dbReference type="ChEBI" id="CHEBI:29101"/>
    </reaction>
</comment>
<dbReference type="NCBIfam" id="TIGR00773">
    <property type="entry name" value="NhaA"/>
    <property type="match status" value="1"/>
</dbReference>
<feature type="transmembrane region" description="Helical" evidence="7">
    <location>
        <begin position="210"/>
        <end position="236"/>
    </location>
</feature>
<evidence type="ECO:0000256" key="3">
    <source>
        <dbReference type="ARBA" id="ARBA00022519"/>
    </source>
</evidence>
<dbReference type="GO" id="GO:0015385">
    <property type="term" value="F:sodium:proton antiporter activity"/>
    <property type="evidence" value="ECO:0007669"/>
    <property type="project" value="UniProtKB-UniRule"/>
</dbReference>
<evidence type="ECO:0000313" key="8">
    <source>
        <dbReference type="EMBL" id="PSM52991.1"/>
    </source>
</evidence>
<feature type="transmembrane region" description="Helical" evidence="7">
    <location>
        <begin position="365"/>
        <end position="385"/>
    </location>
</feature>
<evidence type="ECO:0000313" key="9">
    <source>
        <dbReference type="Proteomes" id="UP000240535"/>
    </source>
</evidence>
<keyword evidence="5 7" id="KW-1133">Transmembrane helix</keyword>
<keyword evidence="3" id="KW-0997">Cell inner membrane</keyword>
<dbReference type="HAMAP" id="MF_01844">
    <property type="entry name" value="NhaA"/>
    <property type="match status" value="1"/>
</dbReference>
<name>A0A2P8R3C3_9BACT</name>
<protein>
    <recommendedName>
        <fullName evidence="7">Na(+)/H(+) antiporter NhaA</fullName>
    </recommendedName>
    <alternativeName>
        <fullName evidence="7">Sodium/proton antiporter NhaA</fullName>
    </alternativeName>
</protein>
<proteinExistence type="inferred from homology"/>
<evidence type="ECO:0000256" key="1">
    <source>
        <dbReference type="ARBA" id="ARBA00004429"/>
    </source>
</evidence>
<feature type="transmembrane region" description="Helical" evidence="7">
    <location>
        <begin position="92"/>
        <end position="115"/>
    </location>
</feature>
<dbReference type="AlphaFoldDB" id="A0A2P8R3C3"/>
<dbReference type="EMBL" id="PDHH01000001">
    <property type="protein sequence ID" value="PSM52991.1"/>
    <property type="molecule type" value="Genomic_DNA"/>
</dbReference>
<gene>
    <name evidence="7 8" type="primary">nhaA</name>
    <name evidence="8" type="ORF">CQ405_00080</name>
</gene>
<dbReference type="Gene3D" id="1.20.1530.10">
    <property type="entry name" value="Na+/H+ antiporter like domain"/>
    <property type="match status" value="1"/>
</dbReference>
<dbReference type="InterPro" id="IPR023171">
    <property type="entry name" value="Na/H_antiporter_dom_sf"/>
</dbReference>
<feature type="transmembrane region" description="Helical" evidence="7">
    <location>
        <begin position="60"/>
        <end position="80"/>
    </location>
</feature>
<comment type="subcellular location">
    <subcellularLocation>
        <location evidence="1">Cell inner membrane</location>
        <topology evidence="1">Multi-pass membrane protein</topology>
    </subcellularLocation>
    <subcellularLocation>
        <location evidence="7">Cell membrane</location>
        <topology evidence="7">Multi-pass membrane protein</topology>
    </subcellularLocation>
</comment>
<feature type="transmembrane region" description="Helical" evidence="7">
    <location>
        <begin position="289"/>
        <end position="313"/>
    </location>
</feature>
<keyword evidence="7" id="KW-0739">Sodium transport</keyword>
<comment type="function">
    <text evidence="7">Na(+)/H(+) antiporter that extrudes sodium in exchange for external protons.</text>
</comment>
<reference evidence="9" key="1">
    <citation type="submission" date="2017-10" db="EMBL/GenBank/DDBJ databases">
        <title>Campylobacter species from seals.</title>
        <authorList>
            <person name="Gilbert M.J."/>
            <person name="Zomer A.L."/>
            <person name="Timmerman A.J."/>
            <person name="Duim B."/>
            <person name="Wagenaar J.A."/>
        </authorList>
    </citation>
    <scope>NUCLEOTIDE SEQUENCE [LARGE SCALE GENOMIC DNA]</scope>
    <source>
        <strain evidence="9">17S00004-5</strain>
    </source>
</reference>
<organism evidence="8 9">
    <name type="scientific">Campylobacter blaseri</name>
    <dbReference type="NCBI Taxonomy" id="2042961"/>
    <lineage>
        <taxon>Bacteria</taxon>
        <taxon>Pseudomonadati</taxon>
        <taxon>Campylobacterota</taxon>
        <taxon>Epsilonproteobacteria</taxon>
        <taxon>Campylobacterales</taxon>
        <taxon>Campylobacteraceae</taxon>
        <taxon>Campylobacter</taxon>
    </lineage>
</organism>
<evidence type="ECO:0000256" key="7">
    <source>
        <dbReference type="HAMAP-Rule" id="MF_01844"/>
    </source>
</evidence>
<dbReference type="InterPro" id="IPR004670">
    <property type="entry name" value="NhaA"/>
</dbReference>
<evidence type="ECO:0000256" key="5">
    <source>
        <dbReference type="ARBA" id="ARBA00022989"/>
    </source>
</evidence>
<keyword evidence="6 7" id="KW-0472">Membrane</keyword>
<dbReference type="OrthoDB" id="9808135at2"/>
<dbReference type="Pfam" id="PF06965">
    <property type="entry name" value="Na_H_antiport_1"/>
    <property type="match status" value="1"/>
</dbReference>
<keyword evidence="4 7" id="KW-0812">Transmembrane</keyword>
<dbReference type="NCBIfam" id="NF007111">
    <property type="entry name" value="PRK09560.1"/>
    <property type="match status" value="1"/>
</dbReference>
<keyword evidence="2 7" id="KW-1003">Cell membrane</keyword>
<keyword evidence="7" id="KW-0813">Transport</keyword>
<keyword evidence="7" id="KW-0406">Ion transport</keyword>
<dbReference type="GO" id="GO:0006885">
    <property type="term" value="P:regulation of pH"/>
    <property type="evidence" value="ECO:0007669"/>
    <property type="project" value="UniProtKB-UniRule"/>
</dbReference>
<keyword evidence="7" id="KW-0050">Antiport</keyword>
<feature type="transmembrane region" description="Helical" evidence="7">
    <location>
        <begin position="155"/>
        <end position="176"/>
    </location>
</feature>
<sequence length="395" mass="42686">MKKFLDKLLSNESSSGVLLMLAAVFALIFKNVGGLSEFYDWFVHLQITMGIGDFKLDESLHFWVNDALMVLFFFIVGLDLKSEMVEGQLSKISQVILPCIAALGGVVLPAVIFVIINWGDPVAMKGWAIPTATDIAFAVGVLALLGKKVPTSLKIFVLTLAIIDDLCAILIIALFYSSSLNLLYLLLAAVVLGAMIALNKKKIFNKTPYVILSLILWVLILNSGIHATIAGVVAAFTIPLHTTPGNSMLHDMERALVTPVNFIILPLFAFVNAGVSLKGLDAGHLFGTVPMGIFFGLFFGKQIGIFLFSWIIVKLKIASLPENANWAQLYAVGIICGIGFTMSLFVDGLAYGEASIELYKGTDKLAILMASLISGIVGFVVAKIVGRRKLAREAE</sequence>
<dbReference type="NCBIfam" id="NF007112">
    <property type="entry name" value="PRK09561.1"/>
    <property type="match status" value="1"/>
</dbReference>
<feature type="transmembrane region" description="Helical" evidence="7">
    <location>
        <begin position="182"/>
        <end position="198"/>
    </location>
</feature>
<dbReference type="PANTHER" id="PTHR30341:SF0">
    <property type="entry name" value="NA(+)_H(+) ANTIPORTER NHAA"/>
    <property type="match status" value="1"/>
</dbReference>
<evidence type="ECO:0000256" key="6">
    <source>
        <dbReference type="ARBA" id="ARBA00023136"/>
    </source>
</evidence>
<dbReference type="RefSeq" id="WP_106869326.1">
    <property type="nucleotide sequence ID" value="NZ_CP053841.1"/>
</dbReference>
<evidence type="ECO:0000256" key="4">
    <source>
        <dbReference type="ARBA" id="ARBA00022692"/>
    </source>
</evidence>
<feature type="transmembrane region" description="Helical" evidence="7">
    <location>
        <begin position="325"/>
        <end position="345"/>
    </location>
</feature>